<organism evidence="1 2">
    <name type="scientific">Pleurodeles waltl</name>
    <name type="common">Iberian ribbed newt</name>
    <dbReference type="NCBI Taxonomy" id="8319"/>
    <lineage>
        <taxon>Eukaryota</taxon>
        <taxon>Metazoa</taxon>
        <taxon>Chordata</taxon>
        <taxon>Craniata</taxon>
        <taxon>Vertebrata</taxon>
        <taxon>Euteleostomi</taxon>
        <taxon>Amphibia</taxon>
        <taxon>Batrachia</taxon>
        <taxon>Caudata</taxon>
        <taxon>Salamandroidea</taxon>
        <taxon>Salamandridae</taxon>
        <taxon>Pleurodelinae</taxon>
        <taxon>Pleurodeles</taxon>
    </lineage>
</organism>
<evidence type="ECO:0000313" key="2">
    <source>
        <dbReference type="Proteomes" id="UP001066276"/>
    </source>
</evidence>
<evidence type="ECO:0000313" key="1">
    <source>
        <dbReference type="EMBL" id="KAJ1088250.1"/>
    </source>
</evidence>
<dbReference type="Proteomes" id="UP001066276">
    <property type="component" value="Chromosome 11"/>
</dbReference>
<keyword evidence="2" id="KW-1185">Reference proteome</keyword>
<accession>A0AAV7LLE2</accession>
<proteinExistence type="predicted"/>
<dbReference type="EMBL" id="JANPWB010000015">
    <property type="protein sequence ID" value="KAJ1088250.1"/>
    <property type="molecule type" value="Genomic_DNA"/>
</dbReference>
<dbReference type="AlphaFoldDB" id="A0AAV7LLE2"/>
<gene>
    <name evidence="1" type="ORF">NDU88_001408</name>
</gene>
<protein>
    <submittedName>
        <fullName evidence="1">Uncharacterized protein</fullName>
    </submittedName>
</protein>
<comment type="caution">
    <text evidence="1">The sequence shown here is derived from an EMBL/GenBank/DDBJ whole genome shotgun (WGS) entry which is preliminary data.</text>
</comment>
<sequence length="69" mass="7702">MLLVTPARSDTAHWCRMLGRAYHAQRLLNEEAKHTLALVNEEALLALLGKRSSARHALTLVNAEAVNKR</sequence>
<reference evidence="1" key="1">
    <citation type="journal article" date="2022" name="bioRxiv">
        <title>Sequencing and chromosome-scale assembly of the giantPleurodeles waltlgenome.</title>
        <authorList>
            <person name="Brown T."/>
            <person name="Elewa A."/>
            <person name="Iarovenko S."/>
            <person name="Subramanian E."/>
            <person name="Araus A.J."/>
            <person name="Petzold A."/>
            <person name="Susuki M."/>
            <person name="Suzuki K.-i.T."/>
            <person name="Hayashi T."/>
            <person name="Toyoda A."/>
            <person name="Oliveira C."/>
            <person name="Osipova E."/>
            <person name="Leigh N.D."/>
            <person name="Simon A."/>
            <person name="Yun M.H."/>
        </authorList>
    </citation>
    <scope>NUCLEOTIDE SEQUENCE</scope>
    <source>
        <strain evidence="1">20211129_DDA</strain>
        <tissue evidence="1">Liver</tissue>
    </source>
</reference>
<name>A0AAV7LLE2_PLEWA</name>